<protein>
    <submittedName>
        <fullName evidence="1">Uncharacterized protein</fullName>
    </submittedName>
</protein>
<gene>
    <name evidence="1" type="ORF">VQ02_10135</name>
</gene>
<dbReference type="PATRIC" id="fig|298794.3.peg.6621"/>
<accession>A0A0J6VJI8</accession>
<dbReference type="RefSeq" id="WP_048444060.1">
    <property type="nucleotide sequence ID" value="NZ_LABY01000060.1"/>
</dbReference>
<dbReference type="EMBL" id="LABY01000060">
    <property type="protein sequence ID" value="KMO39291.1"/>
    <property type="molecule type" value="Genomic_DNA"/>
</dbReference>
<dbReference type="AlphaFoldDB" id="A0A0J6VJI8"/>
<organism evidence="1 2">
    <name type="scientific">Methylobacterium variabile</name>
    <dbReference type="NCBI Taxonomy" id="298794"/>
    <lineage>
        <taxon>Bacteria</taxon>
        <taxon>Pseudomonadati</taxon>
        <taxon>Pseudomonadota</taxon>
        <taxon>Alphaproteobacteria</taxon>
        <taxon>Hyphomicrobiales</taxon>
        <taxon>Methylobacteriaceae</taxon>
        <taxon>Methylobacterium</taxon>
    </lineage>
</organism>
<keyword evidence="2" id="KW-1185">Reference proteome</keyword>
<sequence>MSRGLGIRQRAFLSALARLDRDGPARWHTPGEVLAAMGPLPLGRAERMERHFDRADRAQLAHLRELAAAGYQFAVGGIAVREAEIANRERRWRWNAPRAPNTTRIAPRGGEAVNPSRVLALLAKRGLVEREAHCGPGSQVRLLK</sequence>
<evidence type="ECO:0000313" key="2">
    <source>
        <dbReference type="Proteomes" id="UP000035955"/>
    </source>
</evidence>
<reference evidence="1 2" key="1">
    <citation type="submission" date="2015-03" db="EMBL/GenBank/DDBJ databases">
        <title>Genome sequencing of Methylobacterium variabile DSM 16961.</title>
        <authorList>
            <person name="Chaudhry V."/>
            <person name="Patil P.B."/>
        </authorList>
    </citation>
    <scope>NUCLEOTIDE SEQUENCE [LARGE SCALE GENOMIC DNA]</scope>
    <source>
        <strain evidence="1 2">DSM 16961</strain>
    </source>
</reference>
<comment type="caution">
    <text evidence="1">The sequence shown here is derived from an EMBL/GenBank/DDBJ whole genome shotgun (WGS) entry which is preliminary data.</text>
</comment>
<proteinExistence type="predicted"/>
<name>A0A0J6VJI8_9HYPH</name>
<evidence type="ECO:0000313" key="1">
    <source>
        <dbReference type="EMBL" id="KMO39291.1"/>
    </source>
</evidence>
<dbReference type="Proteomes" id="UP000035955">
    <property type="component" value="Unassembled WGS sequence"/>
</dbReference>